<dbReference type="PRINTS" id="PR00252">
    <property type="entry name" value="NRIONCHANNEL"/>
</dbReference>
<dbReference type="SUPFAM" id="SSF63712">
    <property type="entry name" value="Nicotinic receptor ligand binding domain-like"/>
    <property type="match status" value="2"/>
</dbReference>
<dbReference type="PANTHER" id="PTHR18945">
    <property type="entry name" value="NEUROTRANSMITTER GATED ION CHANNEL"/>
    <property type="match status" value="1"/>
</dbReference>
<feature type="domain" description="Neurotransmitter-gated ion-channel transmembrane" evidence="8">
    <location>
        <begin position="333"/>
        <end position="568"/>
    </location>
</feature>
<dbReference type="FunFam" id="2.70.170.10:FF:000016">
    <property type="entry name" value="Nicotinic acetylcholine receptor subunit"/>
    <property type="match status" value="2"/>
</dbReference>
<dbReference type="CDD" id="cd19051">
    <property type="entry name" value="LGIC_TM_cation"/>
    <property type="match status" value="2"/>
</dbReference>
<keyword evidence="6" id="KW-0732">Signal</keyword>
<organism evidence="9 10">
    <name type="scientific">Acropora cervicornis</name>
    <name type="common">Staghorn coral</name>
    <dbReference type="NCBI Taxonomy" id="6130"/>
    <lineage>
        <taxon>Eukaryota</taxon>
        <taxon>Metazoa</taxon>
        <taxon>Cnidaria</taxon>
        <taxon>Anthozoa</taxon>
        <taxon>Hexacorallia</taxon>
        <taxon>Scleractinia</taxon>
        <taxon>Astrocoeniina</taxon>
        <taxon>Acroporidae</taxon>
        <taxon>Acropora</taxon>
    </lineage>
</organism>
<feature type="transmembrane region" description="Helical" evidence="6">
    <location>
        <begin position="557"/>
        <end position="577"/>
    </location>
</feature>
<keyword evidence="4 6" id="KW-1133">Transmembrane helix</keyword>
<proteinExistence type="inferred from homology"/>
<feature type="transmembrane region" description="Helical" evidence="6">
    <location>
        <begin position="357"/>
        <end position="375"/>
    </location>
</feature>
<comment type="caution">
    <text evidence="9">The sequence shown here is derived from an EMBL/GenBank/DDBJ whole genome shotgun (WGS) entry which is preliminary data.</text>
</comment>
<feature type="domain" description="Neurotransmitter-gated ion-channel ligand-binding" evidence="7">
    <location>
        <begin position="638"/>
        <end position="842"/>
    </location>
</feature>
<reference evidence="9" key="1">
    <citation type="journal article" date="2023" name="G3 (Bethesda)">
        <title>Whole genome assembly and annotation of the endangered Caribbean coral Acropora cervicornis.</title>
        <authorList>
            <person name="Selwyn J.D."/>
            <person name="Vollmer S.V."/>
        </authorList>
    </citation>
    <scope>NUCLEOTIDE SEQUENCE</scope>
    <source>
        <strain evidence="9">K2</strain>
    </source>
</reference>
<dbReference type="Gene3D" id="1.20.58.390">
    <property type="entry name" value="Neurotransmitter-gated ion-channel transmembrane domain"/>
    <property type="match status" value="3"/>
</dbReference>
<dbReference type="Gene3D" id="2.70.170.10">
    <property type="entry name" value="Neurotransmitter-gated ion-channel ligand-binding domain"/>
    <property type="match status" value="2"/>
</dbReference>
<gene>
    <name evidence="9" type="ORF">P5673_018221</name>
</gene>
<comment type="similarity">
    <text evidence="2">Belongs to the ligand-gated ion channel (TC 1.A.9) family. Acetylcholine receptor (TC 1.A.9.1) subfamily.</text>
</comment>
<dbReference type="InterPro" id="IPR018000">
    <property type="entry name" value="Neurotransmitter_ion_chnl_CS"/>
</dbReference>
<dbReference type="GO" id="GO:0016020">
    <property type="term" value="C:membrane"/>
    <property type="evidence" value="ECO:0007669"/>
    <property type="project" value="UniProtKB-SubCell"/>
</dbReference>
<dbReference type="CDD" id="cd18997">
    <property type="entry name" value="LGIC_ECD_nAChR"/>
    <property type="match status" value="2"/>
</dbReference>
<evidence type="ECO:0000256" key="4">
    <source>
        <dbReference type="ARBA" id="ARBA00022989"/>
    </source>
</evidence>
<keyword evidence="6" id="KW-0813">Transport</keyword>
<dbReference type="NCBIfam" id="TIGR00860">
    <property type="entry name" value="LIC"/>
    <property type="match status" value="1"/>
</dbReference>
<feature type="domain" description="Neurotransmitter-gated ion-channel transmembrane" evidence="8">
    <location>
        <begin position="852"/>
        <end position="1055"/>
    </location>
</feature>
<keyword evidence="10" id="KW-1185">Reference proteome</keyword>
<reference evidence="9" key="2">
    <citation type="journal article" date="2023" name="Science">
        <title>Genomic signatures of disease resistance in endangered staghorn corals.</title>
        <authorList>
            <person name="Vollmer S.V."/>
            <person name="Selwyn J.D."/>
            <person name="Despard B.A."/>
            <person name="Roesel C.L."/>
        </authorList>
    </citation>
    <scope>NUCLEOTIDE SEQUENCE</scope>
    <source>
        <strain evidence="9">K2</strain>
    </source>
</reference>
<evidence type="ECO:0000259" key="8">
    <source>
        <dbReference type="Pfam" id="PF02932"/>
    </source>
</evidence>
<feature type="transmembrane region" description="Helical" evidence="6">
    <location>
        <begin position="605"/>
        <end position="624"/>
    </location>
</feature>
<evidence type="ECO:0000259" key="7">
    <source>
        <dbReference type="Pfam" id="PF02931"/>
    </source>
</evidence>
<dbReference type="GO" id="GO:0004888">
    <property type="term" value="F:transmembrane signaling receptor activity"/>
    <property type="evidence" value="ECO:0007669"/>
    <property type="project" value="InterPro"/>
</dbReference>
<dbReference type="InterPro" id="IPR006029">
    <property type="entry name" value="Neurotrans-gated_channel_TM"/>
</dbReference>
<dbReference type="InterPro" id="IPR036719">
    <property type="entry name" value="Neuro-gated_channel_TM_sf"/>
</dbReference>
<dbReference type="SUPFAM" id="SSF90112">
    <property type="entry name" value="Neurotransmitter-gated ion-channel transmembrane pore"/>
    <property type="match status" value="2"/>
</dbReference>
<evidence type="ECO:0000256" key="2">
    <source>
        <dbReference type="ARBA" id="ARBA00009237"/>
    </source>
</evidence>
<sequence length="1084" mass="124744">MLKTTEKLLFYLLFHVNLIVGTKQYYEDLERLQTDLFLNYSTNIIPQKVKTTPVEVKFDIALNQIIDLLIKDCLSHFDLERLVLKIVIRLTRMPTELGLARANHELERGQGIVICLASRKSTRLKPTIMIPISLAKIFGLGLFDLCDLFSEIASTNQDERLQTMTTIVWVRLFWNDFRLEWNSSNYGEITSFVTSSKNLWLPDVTLYNNANDNYNKEKEEYYGLTINSTGDVGWFYPTIFKSSCTIDVTYFPFDDQKCVLKFGSWSYNALSLNISHNGPGDTEAFTDNGEWVLVGMPVRRFVTKYRCCPELYPFITYDIIIRRRTIYYILNFLTPCVLMSALTILGFFLPVESGERMNVGVTVLLSLTVILLLLAEELPATSEVVPLISRYYTLTMVNVFISIVFTCVELTFHHHAPTPMPAWMRKFICQWCANALRVKRNGNESDSCVLTKRCFKNHSIRSHSLGEHLYDGGTAEPVATSPFLNANNHKNSADLSNSESAVSVQLKRLDDRNPNLRKRGGRQSEALDILVKRRKKDDEKERHQEEWRFAAKVLNRLFMWIVVLLVVFNCLSVLFSAPSSNAQFLPPVAVTPPEPLQISVRPPWLRAYVLIVIMLIRVATFINLNSSEGVPNSQIVKTLENHLMSKYDKDVIPKQTLESGVPVTLDLALNQIIDVNKRAQTITAVIWVRQYWRDHRLQWNSSEYDDIHTIVTPASFLWLPDITLYNNARDDYDIDKESYHSLTIKSDGNISRFFPTIYKASCNLDVTNFPFDDQICSLKLGSWAYNIFEMDLYSAGDGDISSFIANGEWLLHSMTSKRRVASFRCCPHPYVILTYDIQIKRRALYYVLNCFMPCLIMMALTILSFYLPSETGERMGVGITVLLSLSIIQLILSDSLPPTSEVPLIVAYYGLTMLNIFLSLVFSCIVLIFFHHSPDPMPQWMRMYLCEWGAKVLRMQQTWNKIKEKRKHIDKKENPESSDTATRCTVVNWIPEMSLPSSQSTLLRDSNNKPSENEDCDLTKKLIEEDKEVILREEWKFASRVLNKFFMWIIVIAIMSNAVYVILRAPSANFIYILAMAEKYHQNT</sequence>
<feature type="transmembrane region" description="Helical" evidence="6">
    <location>
        <begin position="874"/>
        <end position="892"/>
    </location>
</feature>
<evidence type="ECO:0000256" key="5">
    <source>
        <dbReference type="ARBA" id="ARBA00023136"/>
    </source>
</evidence>
<keyword evidence="3 6" id="KW-0812">Transmembrane</keyword>
<dbReference type="FunFam" id="1.20.58.390:FF:000043">
    <property type="entry name" value="AcetylCholine Receptor"/>
    <property type="match status" value="2"/>
</dbReference>
<dbReference type="InterPro" id="IPR006201">
    <property type="entry name" value="Neur_channel"/>
</dbReference>
<feature type="transmembrane region" description="Helical" evidence="6">
    <location>
        <begin position="1045"/>
        <end position="1063"/>
    </location>
</feature>
<dbReference type="AlphaFoldDB" id="A0AAD9QDB6"/>
<keyword evidence="9" id="KW-0675">Receptor</keyword>
<feature type="transmembrane region" description="Helical" evidence="6">
    <location>
        <begin position="326"/>
        <end position="350"/>
    </location>
</feature>
<dbReference type="InterPro" id="IPR036734">
    <property type="entry name" value="Neur_chan_lig-bd_sf"/>
</dbReference>
<feature type="domain" description="Neurotransmitter-gated ion-channel ligand-binding" evidence="7">
    <location>
        <begin position="156"/>
        <end position="325"/>
    </location>
</feature>
<feature type="chain" id="PRO_5041769064" evidence="6">
    <location>
        <begin position="22"/>
        <end position="1084"/>
    </location>
</feature>
<dbReference type="InterPro" id="IPR038050">
    <property type="entry name" value="Neuro_actylchol_rec"/>
</dbReference>
<feature type="transmembrane region" description="Helical" evidence="6">
    <location>
        <begin position="391"/>
        <end position="412"/>
    </location>
</feature>
<protein>
    <submittedName>
        <fullName evidence="9">Neuronal acetylcholine receptor subunit alpha-7</fullName>
    </submittedName>
</protein>
<dbReference type="Pfam" id="PF02931">
    <property type="entry name" value="Neur_chan_LBD"/>
    <property type="match status" value="2"/>
</dbReference>
<keyword evidence="5 6" id="KW-0472">Membrane</keyword>
<dbReference type="EMBL" id="JARQWQ010000041">
    <property type="protein sequence ID" value="KAK2559104.1"/>
    <property type="molecule type" value="Genomic_DNA"/>
</dbReference>
<evidence type="ECO:0000256" key="1">
    <source>
        <dbReference type="ARBA" id="ARBA00004141"/>
    </source>
</evidence>
<feature type="signal peptide" evidence="6">
    <location>
        <begin position="1"/>
        <end position="21"/>
    </location>
</feature>
<evidence type="ECO:0000313" key="10">
    <source>
        <dbReference type="Proteomes" id="UP001249851"/>
    </source>
</evidence>
<comment type="subcellular location">
    <subcellularLocation>
        <location evidence="1">Membrane</location>
        <topology evidence="1">Multi-pass membrane protein</topology>
    </subcellularLocation>
</comment>
<keyword evidence="6" id="KW-0407">Ion channel</keyword>
<name>A0AAD9QDB6_ACRCE</name>
<keyword evidence="6" id="KW-0406">Ion transport</keyword>
<accession>A0AAD9QDB6</accession>
<feature type="transmembrane region" description="Helical" evidence="6">
    <location>
        <begin position="843"/>
        <end position="868"/>
    </location>
</feature>
<dbReference type="PROSITE" id="PS00236">
    <property type="entry name" value="NEUROTR_ION_CHANNEL"/>
    <property type="match status" value="2"/>
</dbReference>
<dbReference type="Pfam" id="PF02932">
    <property type="entry name" value="Neur_chan_memb"/>
    <property type="match status" value="2"/>
</dbReference>
<evidence type="ECO:0000256" key="6">
    <source>
        <dbReference type="RuleBase" id="RU000687"/>
    </source>
</evidence>
<dbReference type="Proteomes" id="UP001249851">
    <property type="component" value="Unassembled WGS sequence"/>
</dbReference>
<comment type="caution">
    <text evidence="6">Lacks conserved residue(s) required for the propagation of feature annotation.</text>
</comment>
<evidence type="ECO:0000313" key="9">
    <source>
        <dbReference type="EMBL" id="KAK2559104.1"/>
    </source>
</evidence>
<dbReference type="GO" id="GO:0005230">
    <property type="term" value="F:extracellular ligand-gated monoatomic ion channel activity"/>
    <property type="evidence" value="ECO:0007669"/>
    <property type="project" value="InterPro"/>
</dbReference>
<evidence type="ECO:0000256" key="3">
    <source>
        <dbReference type="ARBA" id="ARBA00022692"/>
    </source>
</evidence>
<dbReference type="InterPro" id="IPR006202">
    <property type="entry name" value="Neur_chan_lig-bd"/>
</dbReference>
<feature type="transmembrane region" description="Helical" evidence="6">
    <location>
        <begin position="904"/>
        <end position="930"/>
    </location>
</feature>